<proteinExistence type="predicted"/>
<gene>
    <name evidence="3" type="ORF">BU26DRAFT_516679</name>
</gene>
<sequence>MTPHAEKDAVEQVEQAQSSTDSTALGERGFVGEANELPKGYFYSPFFIGTTCAIGMNLMVSSFALLDLT</sequence>
<evidence type="ECO:0000313" key="4">
    <source>
        <dbReference type="Proteomes" id="UP000800094"/>
    </source>
</evidence>
<keyword evidence="2" id="KW-0472">Membrane</keyword>
<dbReference type="RefSeq" id="XP_033686964.1">
    <property type="nucleotide sequence ID" value="XM_033828385.1"/>
</dbReference>
<organism evidence="3 4">
    <name type="scientific">Trematosphaeria pertusa</name>
    <dbReference type="NCBI Taxonomy" id="390896"/>
    <lineage>
        <taxon>Eukaryota</taxon>
        <taxon>Fungi</taxon>
        <taxon>Dikarya</taxon>
        <taxon>Ascomycota</taxon>
        <taxon>Pezizomycotina</taxon>
        <taxon>Dothideomycetes</taxon>
        <taxon>Pleosporomycetidae</taxon>
        <taxon>Pleosporales</taxon>
        <taxon>Massarineae</taxon>
        <taxon>Trematosphaeriaceae</taxon>
        <taxon>Trematosphaeria</taxon>
    </lineage>
</organism>
<feature type="region of interest" description="Disordered" evidence="1">
    <location>
        <begin position="1"/>
        <end position="29"/>
    </location>
</feature>
<name>A0A6A6IQV1_9PLEO</name>
<dbReference type="EMBL" id="ML987192">
    <property type="protein sequence ID" value="KAF2251960.1"/>
    <property type="molecule type" value="Genomic_DNA"/>
</dbReference>
<evidence type="ECO:0000256" key="2">
    <source>
        <dbReference type="SAM" id="Phobius"/>
    </source>
</evidence>
<feature type="compositionally biased region" description="Basic and acidic residues" evidence="1">
    <location>
        <begin position="1"/>
        <end position="10"/>
    </location>
</feature>
<protein>
    <submittedName>
        <fullName evidence="3">Uncharacterized protein</fullName>
    </submittedName>
</protein>
<keyword evidence="2" id="KW-0812">Transmembrane</keyword>
<reference evidence="3" key="1">
    <citation type="journal article" date="2020" name="Stud. Mycol.">
        <title>101 Dothideomycetes genomes: a test case for predicting lifestyles and emergence of pathogens.</title>
        <authorList>
            <person name="Haridas S."/>
            <person name="Albert R."/>
            <person name="Binder M."/>
            <person name="Bloem J."/>
            <person name="Labutti K."/>
            <person name="Salamov A."/>
            <person name="Andreopoulos B."/>
            <person name="Baker S."/>
            <person name="Barry K."/>
            <person name="Bills G."/>
            <person name="Bluhm B."/>
            <person name="Cannon C."/>
            <person name="Castanera R."/>
            <person name="Culley D."/>
            <person name="Daum C."/>
            <person name="Ezra D."/>
            <person name="Gonzalez J."/>
            <person name="Henrissat B."/>
            <person name="Kuo A."/>
            <person name="Liang C."/>
            <person name="Lipzen A."/>
            <person name="Lutzoni F."/>
            <person name="Magnuson J."/>
            <person name="Mondo S."/>
            <person name="Nolan M."/>
            <person name="Ohm R."/>
            <person name="Pangilinan J."/>
            <person name="Park H.-J."/>
            <person name="Ramirez L."/>
            <person name="Alfaro M."/>
            <person name="Sun H."/>
            <person name="Tritt A."/>
            <person name="Yoshinaga Y."/>
            <person name="Zwiers L.-H."/>
            <person name="Turgeon B."/>
            <person name="Goodwin S."/>
            <person name="Spatafora J."/>
            <person name="Crous P."/>
            <person name="Grigoriev I."/>
        </authorList>
    </citation>
    <scope>NUCLEOTIDE SEQUENCE</scope>
    <source>
        <strain evidence="3">CBS 122368</strain>
    </source>
</reference>
<dbReference type="GeneID" id="54581715"/>
<dbReference type="AlphaFoldDB" id="A0A6A6IQV1"/>
<dbReference type="Proteomes" id="UP000800094">
    <property type="component" value="Unassembled WGS sequence"/>
</dbReference>
<evidence type="ECO:0000256" key="1">
    <source>
        <dbReference type="SAM" id="MobiDB-lite"/>
    </source>
</evidence>
<evidence type="ECO:0000313" key="3">
    <source>
        <dbReference type="EMBL" id="KAF2251960.1"/>
    </source>
</evidence>
<keyword evidence="2" id="KW-1133">Transmembrane helix</keyword>
<accession>A0A6A6IQV1</accession>
<keyword evidence="4" id="KW-1185">Reference proteome</keyword>
<feature type="compositionally biased region" description="Polar residues" evidence="1">
    <location>
        <begin position="14"/>
        <end position="23"/>
    </location>
</feature>
<feature type="transmembrane region" description="Helical" evidence="2">
    <location>
        <begin position="46"/>
        <end position="66"/>
    </location>
</feature>